<evidence type="ECO:0000256" key="2">
    <source>
        <dbReference type="ARBA" id="ARBA00001946"/>
    </source>
</evidence>
<dbReference type="InterPro" id="IPR015797">
    <property type="entry name" value="NUDIX_hydrolase-like_dom_sf"/>
</dbReference>
<protein>
    <submittedName>
        <fullName evidence="8">CoA pyrophosphatase</fullName>
    </submittedName>
</protein>
<comment type="cofactor">
    <cofactor evidence="1">
        <name>Mn(2+)</name>
        <dbReference type="ChEBI" id="CHEBI:29035"/>
    </cofactor>
</comment>
<dbReference type="SUPFAM" id="SSF55811">
    <property type="entry name" value="Nudix"/>
    <property type="match status" value="1"/>
</dbReference>
<reference evidence="8 9" key="1">
    <citation type="submission" date="2021-03" db="EMBL/GenBank/DDBJ databases">
        <authorList>
            <person name="Shang D.-D."/>
            <person name="Du Z.-J."/>
            <person name="Chen G.-J."/>
        </authorList>
    </citation>
    <scope>NUCLEOTIDE SEQUENCE [LARGE SCALE GENOMIC DNA]</scope>
    <source>
        <strain evidence="8 9">F1192</strain>
    </source>
</reference>
<evidence type="ECO:0000256" key="5">
    <source>
        <dbReference type="ARBA" id="ARBA00022842"/>
    </source>
</evidence>
<evidence type="ECO:0000259" key="7">
    <source>
        <dbReference type="PROSITE" id="PS51462"/>
    </source>
</evidence>
<dbReference type="RefSeq" id="WP_207991562.1">
    <property type="nucleotide sequence ID" value="NZ_JAGBKM010000014.1"/>
</dbReference>
<comment type="cofactor">
    <cofactor evidence="2">
        <name>Mg(2+)</name>
        <dbReference type="ChEBI" id="CHEBI:18420"/>
    </cofactor>
</comment>
<evidence type="ECO:0000313" key="8">
    <source>
        <dbReference type="EMBL" id="MBO1531227.1"/>
    </source>
</evidence>
<name>A0ABS3NP88_9GAMM</name>
<keyword evidence="3" id="KW-0479">Metal-binding</keyword>
<organism evidence="8 9">
    <name type="scientific">Psychrobacter coccoides</name>
    <dbReference type="NCBI Taxonomy" id="2818440"/>
    <lineage>
        <taxon>Bacteria</taxon>
        <taxon>Pseudomonadati</taxon>
        <taxon>Pseudomonadota</taxon>
        <taxon>Gammaproteobacteria</taxon>
        <taxon>Moraxellales</taxon>
        <taxon>Moraxellaceae</taxon>
        <taxon>Psychrobacter</taxon>
    </lineage>
</organism>
<dbReference type="PROSITE" id="PS51462">
    <property type="entry name" value="NUDIX"/>
    <property type="match status" value="1"/>
</dbReference>
<evidence type="ECO:0000256" key="1">
    <source>
        <dbReference type="ARBA" id="ARBA00001936"/>
    </source>
</evidence>
<comment type="caution">
    <text evidence="8">The sequence shown here is derived from an EMBL/GenBank/DDBJ whole genome shotgun (WGS) entry which is preliminary data.</text>
</comment>
<evidence type="ECO:0000256" key="4">
    <source>
        <dbReference type="ARBA" id="ARBA00022801"/>
    </source>
</evidence>
<sequence length="262" mass="28904">MRVTQPAVNFDEFSVAVPKLIRYPTLRQLAERVQSETLKTLQAPPTPTLEIPASSKLYGTSVEGTSNSVRLLDSLYQTPIADASILVAITHERHPKLLLTRRAAHMTSHAGEVSCAGGKLEIGDGNNVVTALREACEETALPPNKVQLLGQLPIQISKSGMSVRPIVALIAPDLALVPELGEISRIFWADFEALLTQPTVEYVIEYTMQDQTATLVTPSWQVDGETVWGLTGKVIASLLETGFDRQFEWYYRLQESGLYLDR</sequence>
<keyword evidence="6" id="KW-0464">Manganese</keyword>
<dbReference type="Gene3D" id="3.90.79.10">
    <property type="entry name" value="Nucleoside Triphosphate Pyrophosphohydrolase"/>
    <property type="match status" value="1"/>
</dbReference>
<dbReference type="PANTHER" id="PTHR12992">
    <property type="entry name" value="NUDIX HYDROLASE"/>
    <property type="match status" value="1"/>
</dbReference>
<proteinExistence type="predicted"/>
<keyword evidence="9" id="KW-1185">Reference proteome</keyword>
<dbReference type="Proteomes" id="UP000664554">
    <property type="component" value="Unassembled WGS sequence"/>
</dbReference>
<dbReference type="EMBL" id="JAGBKM010000014">
    <property type="protein sequence ID" value="MBO1531227.1"/>
    <property type="molecule type" value="Genomic_DNA"/>
</dbReference>
<dbReference type="InterPro" id="IPR000086">
    <property type="entry name" value="NUDIX_hydrolase_dom"/>
</dbReference>
<dbReference type="CDD" id="cd03426">
    <property type="entry name" value="NUDIX_CoAse_Nudt7"/>
    <property type="match status" value="1"/>
</dbReference>
<evidence type="ECO:0000256" key="3">
    <source>
        <dbReference type="ARBA" id="ARBA00022723"/>
    </source>
</evidence>
<feature type="domain" description="Nudix hydrolase" evidence="7">
    <location>
        <begin position="78"/>
        <end position="212"/>
    </location>
</feature>
<evidence type="ECO:0000313" key="9">
    <source>
        <dbReference type="Proteomes" id="UP000664554"/>
    </source>
</evidence>
<evidence type="ECO:0000256" key="6">
    <source>
        <dbReference type="ARBA" id="ARBA00023211"/>
    </source>
</evidence>
<dbReference type="Pfam" id="PF00293">
    <property type="entry name" value="NUDIX"/>
    <property type="match status" value="1"/>
</dbReference>
<dbReference type="InterPro" id="IPR045121">
    <property type="entry name" value="CoAse"/>
</dbReference>
<dbReference type="PANTHER" id="PTHR12992:SF11">
    <property type="entry name" value="MITOCHONDRIAL COENZYME A DIPHOSPHATASE NUDT8"/>
    <property type="match status" value="1"/>
</dbReference>
<keyword evidence="5" id="KW-0460">Magnesium</keyword>
<gene>
    <name evidence="8" type="ORF">J3492_08375</name>
</gene>
<accession>A0ABS3NP88</accession>
<keyword evidence="4" id="KW-0378">Hydrolase</keyword>